<organism evidence="2 3">
    <name type="scientific">Pseudomonas turukhanskensis</name>
    <dbReference type="NCBI Taxonomy" id="1806536"/>
    <lineage>
        <taxon>Bacteria</taxon>
        <taxon>Pseudomonadati</taxon>
        <taxon>Pseudomonadota</taxon>
        <taxon>Gammaproteobacteria</taxon>
        <taxon>Pseudomonadales</taxon>
        <taxon>Pseudomonadaceae</taxon>
        <taxon>Pseudomonas</taxon>
    </lineage>
</organism>
<evidence type="ECO:0000259" key="1">
    <source>
        <dbReference type="SMART" id="SM00481"/>
    </source>
</evidence>
<dbReference type="InterPro" id="IPR004013">
    <property type="entry name" value="PHP_dom"/>
</dbReference>
<gene>
    <name evidence="2" type="ORF">GCM10017655_17090</name>
</gene>
<evidence type="ECO:0000313" key="2">
    <source>
        <dbReference type="EMBL" id="GLK88647.1"/>
    </source>
</evidence>
<evidence type="ECO:0000313" key="3">
    <source>
        <dbReference type="Proteomes" id="UP001143328"/>
    </source>
</evidence>
<accession>A0A9W6NFA9</accession>
<dbReference type="Pfam" id="PF02811">
    <property type="entry name" value="PHP"/>
    <property type="match status" value="1"/>
</dbReference>
<dbReference type="Gene3D" id="3.20.20.140">
    <property type="entry name" value="Metal-dependent hydrolases"/>
    <property type="match status" value="1"/>
</dbReference>
<dbReference type="PANTHER" id="PTHR42924:SF3">
    <property type="entry name" value="POLYMERASE_HISTIDINOL PHOSPHATASE N-TERMINAL DOMAIN-CONTAINING PROTEIN"/>
    <property type="match status" value="1"/>
</dbReference>
<dbReference type="CDD" id="cd07438">
    <property type="entry name" value="PHP_HisPPase_AMP"/>
    <property type="match status" value="1"/>
</dbReference>
<name>A0A9W6NFA9_9PSED</name>
<dbReference type="InterPro" id="IPR016195">
    <property type="entry name" value="Pol/histidinol_Pase-like"/>
</dbReference>
<protein>
    <submittedName>
        <fullName evidence="2">Phosphatase</fullName>
    </submittedName>
</protein>
<dbReference type="GO" id="GO:0004534">
    <property type="term" value="F:5'-3' RNA exonuclease activity"/>
    <property type="evidence" value="ECO:0007669"/>
    <property type="project" value="TreeGrafter"/>
</dbReference>
<reference evidence="2" key="1">
    <citation type="journal article" date="2014" name="Int. J. Syst. Evol. Microbiol.">
        <title>Complete genome sequence of Corynebacterium casei LMG S-19264T (=DSM 44701T), isolated from a smear-ripened cheese.</title>
        <authorList>
            <consortium name="US DOE Joint Genome Institute (JGI-PGF)"/>
            <person name="Walter F."/>
            <person name="Albersmeier A."/>
            <person name="Kalinowski J."/>
            <person name="Ruckert C."/>
        </authorList>
    </citation>
    <scope>NUCLEOTIDE SEQUENCE</scope>
    <source>
        <strain evidence="2">VKM B-2935</strain>
    </source>
</reference>
<dbReference type="Gene3D" id="1.10.150.650">
    <property type="match status" value="1"/>
</dbReference>
<feature type="domain" description="Polymerase/histidinol phosphatase N-terminal" evidence="1">
    <location>
        <begin position="3"/>
        <end position="68"/>
    </location>
</feature>
<dbReference type="PANTHER" id="PTHR42924">
    <property type="entry name" value="EXONUCLEASE"/>
    <property type="match status" value="1"/>
</dbReference>
<dbReference type="RefSeq" id="WP_271194843.1">
    <property type="nucleotide sequence ID" value="NZ_BSFN01000003.1"/>
</dbReference>
<sequence>MTVDLHCHSTASDGALAPAVVVARAHERGVRVLALTDHDTLEGLDEARAAADELDMQLVNGVELSCTWGGATIHVLGYGFAANAPALVQAIADLHSGRWLRAEEIDRRLALKGMPGALDGARAIQKELGDSGNAPARPHFADFLVREGYVKDRAEAFRKWLGSGKLGDVKQHWPTLADAVGTLREAGAWVSMAHPWQYDFTRSKRRKLIIDFVAAGGQALEVVNGMQPAEQIGGLAILAREFGLLASVGSDFHAPGDWSELGMYRPLPEDLAPLWLRFDHVPHAAAG</sequence>
<reference evidence="2" key="2">
    <citation type="submission" date="2023-01" db="EMBL/GenBank/DDBJ databases">
        <authorList>
            <person name="Sun Q."/>
            <person name="Evtushenko L."/>
        </authorList>
    </citation>
    <scope>NUCLEOTIDE SEQUENCE</scope>
    <source>
        <strain evidence="2">VKM B-2935</strain>
    </source>
</reference>
<keyword evidence="3" id="KW-1185">Reference proteome</keyword>
<dbReference type="AlphaFoldDB" id="A0A9W6NFA9"/>
<dbReference type="InterPro" id="IPR003141">
    <property type="entry name" value="Pol/His_phosphatase_N"/>
</dbReference>
<dbReference type="InterPro" id="IPR052018">
    <property type="entry name" value="PHP_domain"/>
</dbReference>
<dbReference type="GO" id="GO:0035312">
    <property type="term" value="F:5'-3' DNA exonuclease activity"/>
    <property type="evidence" value="ECO:0007669"/>
    <property type="project" value="TreeGrafter"/>
</dbReference>
<dbReference type="SUPFAM" id="SSF89550">
    <property type="entry name" value="PHP domain-like"/>
    <property type="match status" value="1"/>
</dbReference>
<proteinExistence type="predicted"/>
<dbReference type="EMBL" id="BSFN01000003">
    <property type="protein sequence ID" value="GLK88647.1"/>
    <property type="molecule type" value="Genomic_DNA"/>
</dbReference>
<dbReference type="SMART" id="SM00481">
    <property type="entry name" value="POLIIIAc"/>
    <property type="match status" value="1"/>
</dbReference>
<dbReference type="Proteomes" id="UP001143328">
    <property type="component" value="Unassembled WGS sequence"/>
</dbReference>
<comment type="caution">
    <text evidence="2">The sequence shown here is derived from an EMBL/GenBank/DDBJ whole genome shotgun (WGS) entry which is preliminary data.</text>
</comment>